<proteinExistence type="predicted"/>
<sequence>MKLSVSAWSLQKKLFGNEISNLDFIRFCHENGVRYVELLDCFLSGQGDIKKVKELLQELDMEVSAYSISNDLVLLDSSGRKAQIEYIKKSMDTALELGTGILRVFGGYKKDGMSLNMAEDWIVEGFQEAALLAEQKGITMVLENHGLLAGKSYQVKNIIDRTCSKALKANTDVGNFMLVNENPLDAVKLLKDQIGFLHLKDLKKVALTAADLAKADLEECYAAIDGSVYQGIVLGKGDVPITAIITYMKESGYGGFLSIEYEGAGDPVKGTSECIAYARKAIES</sequence>
<dbReference type="PANTHER" id="PTHR12110:SF41">
    <property type="entry name" value="INOSOSE DEHYDRATASE"/>
    <property type="match status" value="1"/>
</dbReference>
<dbReference type="PANTHER" id="PTHR12110">
    <property type="entry name" value="HYDROXYPYRUVATE ISOMERASE"/>
    <property type="match status" value="1"/>
</dbReference>
<gene>
    <name evidence="2" type="ORF">bsdcttw_44950</name>
</gene>
<feature type="domain" description="Xylose isomerase-like TIM barrel" evidence="1">
    <location>
        <begin position="26"/>
        <end position="279"/>
    </location>
</feature>
<keyword evidence="3" id="KW-1185">Reference proteome</keyword>
<reference evidence="2 3" key="1">
    <citation type="submission" date="2020-08" db="EMBL/GenBank/DDBJ databases">
        <title>Draft genome sequencing of an Anaerocolumna strain isolated from anoxic soil subjected to BSD treatment.</title>
        <authorList>
            <person name="Uek A."/>
            <person name="Tonouchi A."/>
        </authorList>
    </citation>
    <scope>NUCLEOTIDE SEQUENCE [LARGE SCALE GENOMIC DNA]</scope>
    <source>
        <strain evidence="2 3">CTTW</strain>
    </source>
</reference>
<dbReference type="InterPro" id="IPR050312">
    <property type="entry name" value="IolE/XylAMocC-like"/>
</dbReference>
<dbReference type="Pfam" id="PF01261">
    <property type="entry name" value="AP_endonuc_2"/>
    <property type="match status" value="1"/>
</dbReference>
<evidence type="ECO:0000313" key="2">
    <source>
        <dbReference type="EMBL" id="BCK01455.1"/>
    </source>
</evidence>
<name>A0A7M3SA37_9FIRM</name>
<organism evidence="2 3">
    <name type="scientific">Anaerocolumna chitinilytica</name>
    <dbReference type="NCBI Taxonomy" id="1727145"/>
    <lineage>
        <taxon>Bacteria</taxon>
        <taxon>Bacillati</taxon>
        <taxon>Bacillota</taxon>
        <taxon>Clostridia</taxon>
        <taxon>Lachnospirales</taxon>
        <taxon>Lachnospiraceae</taxon>
        <taxon>Anaerocolumna</taxon>
    </lineage>
</organism>
<protein>
    <recommendedName>
        <fullName evidence="1">Xylose isomerase-like TIM barrel domain-containing protein</fullName>
    </recommendedName>
</protein>
<dbReference type="KEGG" id="acht:bsdcttw_44950"/>
<dbReference type="RefSeq" id="WP_185257020.1">
    <property type="nucleotide sequence ID" value="NZ_AP023368.1"/>
</dbReference>
<dbReference type="InterPro" id="IPR036237">
    <property type="entry name" value="Xyl_isomerase-like_sf"/>
</dbReference>
<dbReference type="AlphaFoldDB" id="A0A7M3SA37"/>
<evidence type="ECO:0000313" key="3">
    <source>
        <dbReference type="Proteomes" id="UP000515703"/>
    </source>
</evidence>
<evidence type="ECO:0000259" key="1">
    <source>
        <dbReference type="Pfam" id="PF01261"/>
    </source>
</evidence>
<accession>A0A7M3SA37</accession>
<dbReference type="InterPro" id="IPR013022">
    <property type="entry name" value="Xyl_isomerase-like_TIM-brl"/>
</dbReference>
<dbReference type="SUPFAM" id="SSF51658">
    <property type="entry name" value="Xylose isomerase-like"/>
    <property type="match status" value="1"/>
</dbReference>
<dbReference type="Gene3D" id="3.20.20.150">
    <property type="entry name" value="Divalent-metal-dependent TIM barrel enzymes"/>
    <property type="match status" value="1"/>
</dbReference>
<reference evidence="2 3" key="2">
    <citation type="submission" date="2020-08" db="EMBL/GenBank/DDBJ databases">
        <authorList>
            <person name="Ueki A."/>
            <person name="Tonouchi A."/>
        </authorList>
    </citation>
    <scope>NUCLEOTIDE SEQUENCE [LARGE SCALE GENOMIC DNA]</scope>
    <source>
        <strain evidence="2 3">CTTW</strain>
    </source>
</reference>
<dbReference type="Proteomes" id="UP000515703">
    <property type="component" value="Chromosome"/>
</dbReference>
<dbReference type="EMBL" id="AP023368">
    <property type="protein sequence ID" value="BCK01455.1"/>
    <property type="molecule type" value="Genomic_DNA"/>
</dbReference>